<evidence type="ECO:0000313" key="1">
    <source>
        <dbReference type="EMBL" id="MBS3647309.1"/>
    </source>
</evidence>
<reference evidence="1" key="1">
    <citation type="submission" date="2021-04" db="EMBL/GenBank/DDBJ databases">
        <title>Pseudaminobacter soli sp. nov., isolated from paddy soil contaminated by heavy metals.</title>
        <authorList>
            <person name="Zhang K."/>
        </authorList>
    </citation>
    <scope>NUCLEOTIDE SEQUENCE</scope>
    <source>
        <strain evidence="1">19-2017</strain>
    </source>
</reference>
<gene>
    <name evidence="1" type="ORF">KEU06_01555</name>
</gene>
<sequence>MTTNLGATPMRWEPLPFADSHCRRLPNYDPHLVPEISIWGHDEFGLIAGRADALAIIETRVDAATD</sequence>
<dbReference type="EMBL" id="JAGWCR010000001">
    <property type="protein sequence ID" value="MBS3647309.1"/>
    <property type="molecule type" value="Genomic_DNA"/>
</dbReference>
<accession>A0A942DV40</accession>
<dbReference type="Proteomes" id="UP000680348">
    <property type="component" value="Unassembled WGS sequence"/>
</dbReference>
<protein>
    <submittedName>
        <fullName evidence="1">Uncharacterized protein</fullName>
    </submittedName>
</protein>
<dbReference type="AlphaFoldDB" id="A0A942DV40"/>
<organism evidence="1 2">
    <name type="scientific">Pseudaminobacter soli</name>
    <name type="common">ex Zhang et al. 2022</name>
    <dbReference type="NCBI Taxonomy" id="2831468"/>
    <lineage>
        <taxon>Bacteria</taxon>
        <taxon>Pseudomonadati</taxon>
        <taxon>Pseudomonadota</taxon>
        <taxon>Alphaproteobacteria</taxon>
        <taxon>Hyphomicrobiales</taxon>
        <taxon>Phyllobacteriaceae</taxon>
        <taxon>Pseudaminobacter</taxon>
    </lineage>
</organism>
<proteinExistence type="predicted"/>
<evidence type="ECO:0000313" key="2">
    <source>
        <dbReference type="Proteomes" id="UP000680348"/>
    </source>
</evidence>
<name>A0A942DV40_9HYPH</name>
<keyword evidence="2" id="KW-1185">Reference proteome</keyword>
<comment type="caution">
    <text evidence="1">The sequence shown here is derived from an EMBL/GenBank/DDBJ whole genome shotgun (WGS) entry which is preliminary data.</text>
</comment>
<dbReference type="RefSeq" id="WP_188252861.1">
    <property type="nucleotide sequence ID" value="NZ_JABVCF010000001.1"/>
</dbReference>